<dbReference type="EMBL" id="JBHPBY010000036">
    <property type="protein sequence ID" value="MFC1849388.1"/>
    <property type="molecule type" value="Genomic_DNA"/>
</dbReference>
<feature type="domain" description="PIN" evidence="1">
    <location>
        <begin position="4"/>
        <end position="120"/>
    </location>
</feature>
<comment type="caution">
    <text evidence="2">The sequence shown here is derived from an EMBL/GenBank/DDBJ whole genome shotgun (WGS) entry which is preliminary data.</text>
</comment>
<accession>A0ABV6YTG8</accession>
<evidence type="ECO:0000313" key="2">
    <source>
        <dbReference type="EMBL" id="MFC1849388.1"/>
    </source>
</evidence>
<gene>
    <name evidence="2" type="ORF">ACFL27_04180</name>
</gene>
<dbReference type="SUPFAM" id="SSF88723">
    <property type="entry name" value="PIN domain-like"/>
    <property type="match status" value="1"/>
</dbReference>
<reference evidence="2 3" key="1">
    <citation type="submission" date="2024-09" db="EMBL/GenBank/DDBJ databases">
        <title>Laminarin stimulates single cell rates of sulfate reduction while oxygen inhibits transcriptomic activity in coastal marine sediment.</title>
        <authorList>
            <person name="Lindsay M."/>
            <person name="Orcutt B."/>
            <person name="Emerson D."/>
            <person name="Stepanauskas R."/>
            <person name="D'Angelo T."/>
        </authorList>
    </citation>
    <scope>NUCLEOTIDE SEQUENCE [LARGE SCALE GENOMIC DNA]</scope>
    <source>
        <strain evidence="2">SAG AM-311-K15</strain>
    </source>
</reference>
<dbReference type="Pfam" id="PF01850">
    <property type="entry name" value="PIN"/>
    <property type="match status" value="1"/>
</dbReference>
<dbReference type="Proteomes" id="UP001594351">
    <property type="component" value="Unassembled WGS sequence"/>
</dbReference>
<dbReference type="InterPro" id="IPR029060">
    <property type="entry name" value="PIN-like_dom_sf"/>
</dbReference>
<organism evidence="2 3">
    <name type="scientific">candidate division CSSED10-310 bacterium</name>
    <dbReference type="NCBI Taxonomy" id="2855610"/>
    <lineage>
        <taxon>Bacteria</taxon>
        <taxon>Bacteria division CSSED10-310</taxon>
    </lineage>
</organism>
<dbReference type="Gene3D" id="3.40.50.1010">
    <property type="entry name" value="5'-nuclease"/>
    <property type="match status" value="1"/>
</dbReference>
<sequence>MSDPKYLLDTSALLTFCDNEAGTETVEKILRNNTILLPSLVLFEVFYISMKSKNKEVAEQRYALLKSIPAQLLSELSEPVVLQGGEFKADFKLSLADSLIAAYAYVNNAILVHKDPEYEVLTMVQQMYLPYKKRKATRTKPEEADVNLDSQE</sequence>
<dbReference type="InterPro" id="IPR002716">
    <property type="entry name" value="PIN_dom"/>
</dbReference>
<name>A0ABV6YTG8_UNCC1</name>
<evidence type="ECO:0000259" key="1">
    <source>
        <dbReference type="SMART" id="SM00670"/>
    </source>
</evidence>
<dbReference type="SMART" id="SM00670">
    <property type="entry name" value="PINc"/>
    <property type="match status" value="1"/>
</dbReference>
<protein>
    <submittedName>
        <fullName evidence="2">PIN domain-containing protein</fullName>
    </submittedName>
</protein>
<proteinExistence type="predicted"/>
<evidence type="ECO:0000313" key="3">
    <source>
        <dbReference type="Proteomes" id="UP001594351"/>
    </source>
</evidence>
<keyword evidence="3" id="KW-1185">Reference proteome</keyword>